<sequence length="112" mass="12186">MSLGRGQPREDGNNRKDKPIGCSTTSGQPQGKEMPETDNDLINSYLSDRRATIETVEKEVTKGCSQGSVLTSPYSGTSSSTKQYIRSDSNEPIVFADDLIVVVSADTRLEIE</sequence>
<proteinExistence type="predicted"/>
<organism evidence="2 3">
    <name type="scientific">Melipona bicolor</name>
    <dbReference type="NCBI Taxonomy" id="60889"/>
    <lineage>
        <taxon>Eukaryota</taxon>
        <taxon>Metazoa</taxon>
        <taxon>Ecdysozoa</taxon>
        <taxon>Arthropoda</taxon>
        <taxon>Hexapoda</taxon>
        <taxon>Insecta</taxon>
        <taxon>Pterygota</taxon>
        <taxon>Neoptera</taxon>
        <taxon>Endopterygota</taxon>
        <taxon>Hymenoptera</taxon>
        <taxon>Apocrita</taxon>
        <taxon>Aculeata</taxon>
        <taxon>Apoidea</taxon>
        <taxon>Anthophila</taxon>
        <taxon>Apidae</taxon>
        <taxon>Melipona</taxon>
    </lineage>
</organism>
<reference evidence="2" key="1">
    <citation type="submission" date="2021-10" db="EMBL/GenBank/DDBJ databases">
        <title>Melipona bicolor Genome sequencing and assembly.</title>
        <authorList>
            <person name="Araujo N.S."/>
            <person name="Arias M.C."/>
        </authorList>
    </citation>
    <scope>NUCLEOTIDE SEQUENCE</scope>
    <source>
        <strain evidence="2">USP_2M_L1-L4_2017</strain>
        <tissue evidence="2">Whole body</tissue>
    </source>
</reference>
<feature type="compositionally biased region" description="Polar residues" evidence="1">
    <location>
        <begin position="63"/>
        <end position="83"/>
    </location>
</feature>
<evidence type="ECO:0000313" key="3">
    <source>
        <dbReference type="Proteomes" id="UP001177670"/>
    </source>
</evidence>
<keyword evidence="3" id="KW-1185">Reference proteome</keyword>
<dbReference type="EMBL" id="JAHYIQ010000003">
    <property type="protein sequence ID" value="KAK1134256.1"/>
    <property type="molecule type" value="Genomic_DNA"/>
</dbReference>
<evidence type="ECO:0000256" key="1">
    <source>
        <dbReference type="SAM" id="MobiDB-lite"/>
    </source>
</evidence>
<feature type="region of interest" description="Disordered" evidence="1">
    <location>
        <begin position="1"/>
        <end position="39"/>
    </location>
</feature>
<feature type="compositionally biased region" description="Basic and acidic residues" evidence="1">
    <location>
        <begin position="7"/>
        <end position="19"/>
    </location>
</feature>
<protein>
    <submittedName>
        <fullName evidence="2">Uncharacterized protein</fullName>
    </submittedName>
</protein>
<comment type="caution">
    <text evidence="2">The sequence shown here is derived from an EMBL/GenBank/DDBJ whole genome shotgun (WGS) entry which is preliminary data.</text>
</comment>
<dbReference type="Proteomes" id="UP001177670">
    <property type="component" value="Unassembled WGS sequence"/>
</dbReference>
<accession>A0AA40KVB5</accession>
<evidence type="ECO:0000313" key="2">
    <source>
        <dbReference type="EMBL" id="KAK1134256.1"/>
    </source>
</evidence>
<feature type="region of interest" description="Disordered" evidence="1">
    <location>
        <begin position="62"/>
        <end position="83"/>
    </location>
</feature>
<name>A0AA40KVB5_9HYME</name>
<gene>
    <name evidence="2" type="ORF">K0M31_012038</name>
</gene>
<dbReference type="AlphaFoldDB" id="A0AA40KVB5"/>